<name>A0A9X1P7A6_9BACT</name>
<protein>
    <submittedName>
        <fullName evidence="1">Uncharacterized protein</fullName>
    </submittedName>
</protein>
<organism evidence="1 2">
    <name type="scientific">Dyadobacter fanqingshengii</name>
    <dbReference type="NCBI Taxonomy" id="2906443"/>
    <lineage>
        <taxon>Bacteria</taxon>
        <taxon>Pseudomonadati</taxon>
        <taxon>Bacteroidota</taxon>
        <taxon>Cytophagia</taxon>
        <taxon>Cytophagales</taxon>
        <taxon>Spirosomataceae</taxon>
        <taxon>Dyadobacter</taxon>
    </lineage>
</organism>
<evidence type="ECO:0000313" key="2">
    <source>
        <dbReference type="Proteomes" id="UP001139700"/>
    </source>
</evidence>
<dbReference type="AlphaFoldDB" id="A0A9X1P7A6"/>
<sequence length="195" mass="23095">MRILLFFLMTITLILYLATKPWQTDGTCDQVAQVHFRGINFQFPLKIKSVLNPQIHGFIRNSSWLQTDYFGSNQISTKWFFNWDNDWNGQQEISDALKEKRIFGIAFELHKDSCKTDQEIISEIQKIYPGNYRHFENHGNTSYIWERDCLTIFVKRANQYPAKYSVPEVSFCYGLDDEQINIYATYTGYINHYPD</sequence>
<dbReference type="RefSeq" id="WP_234611019.1">
    <property type="nucleotide sequence ID" value="NZ_CP098806.1"/>
</dbReference>
<comment type="caution">
    <text evidence="1">The sequence shown here is derived from an EMBL/GenBank/DDBJ whole genome shotgun (WGS) entry which is preliminary data.</text>
</comment>
<evidence type="ECO:0000313" key="1">
    <source>
        <dbReference type="EMBL" id="MCF0038498.1"/>
    </source>
</evidence>
<gene>
    <name evidence="1" type="ORF">LXM24_00260</name>
</gene>
<proteinExistence type="predicted"/>
<reference evidence="1" key="1">
    <citation type="submission" date="2021-12" db="EMBL/GenBank/DDBJ databases">
        <title>Novel species in genus Dyadobacter.</title>
        <authorList>
            <person name="Ma C."/>
        </authorList>
    </citation>
    <scope>NUCLEOTIDE SEQUENCE</scope>
    <source>
        <strain evidence="1">CY399</strain>
    </source>
</reference>
<accession>A0A9X1P7A6</accession>
<keyword evidence="2" id="KW-1185">Reference proteome</keyword>
<dbReference type="Proteomes" id="UP001139700">
    <property type="component" value="Unassembled WGS sequence"/>
</dbReference>
<dbReference type="EMBL" id="JAJTTA010000001">
    <property type="protein sequence ID" value="MCF0038498.1"/>
    <property type="molecule type" value="Genomic_DNA"/>
</dbReference>